<dbReference type="PANTHER" id="PTHR47331:SF3">
    <property type="match status" value="1"/>
</dbReference>
<keyword evidence="1" id="KW-0175">Coiled coil</keyword>
<feature type="domain" description="Integrase zinc-binding" evidence="3">
    <location>
        <begin position="450"/>
        <end position="497"/>
    </location>
</feature>
<feature type="region of interest" description="Disordered" evidence="2">
    <location>
        <begin position="509"/>
        <end position="534"/>
    </location>
</feature>
<evidence type="ECO:0000313" key="5">
    <source>
        <dbReference type="Proteomes" id="UP001221898"/>
    </source>
</evidence>
<evidence type="ECO:0000313" key="4">
    <source>
        <dbReference type="EMBL" id="KAJ8413669.1"/>
    </source>
</evidence>
<dbReference type="AlphaFoldDB" id="A0AAD7WZA7"/>
<comment type="caution">
    <text evidence="4">The sequence shown here is derived from an EMBL/GenBank/DDBJ whole genome shotgun (WGS) entry which is preliminary data.</text>
</comment>
<evidence type="ECO:0000259" key="3">
    <source>
        <dbReference type="Pfam" id="PF17921"/>
    </source>
</evidence>
<accession>A0AAD7WZA7</accession>
<dbReference type="EMBL" id="JAINUG010000015">
    <property type="protein sequence ID" value="KAJ8413669.1"/>
    <property type="molecule type" value="Genomic_DNA"/>
</dbReference>
<gene>
    <name evidence="4" type="ORF">AAFF_G00081760</name>
</gene>
<dbReference type="Pfam" id="PF17921">
    <property type="entry name" value="Integrase_H2C2"/>
    <property type="match status" value="1"/>
</dbReference>
<organism evidence="4 5">
    <name type="scientific">Aldrovandia affinis</name>
    <dbReference type="NCBI Taxonomy" id="143900"/>
    <lineage>
        <taxon>Eukaryota</taxon>
        <taxon>Metazoa</taxon>
        <taxon>Chordata</taxon>
        <taxon>Craniata</taxon>
        <taxon>Vertebrata</taxon>
        <taxon>Euteleostomi</taxon>
        <taxon>Actinopterygii</taxon>
        <taxon>Neopterygii</taxon>
        <taxon>Teleostei</taxon>
        <taxon>Notacanthiformes</taxon>
        <taxon>Halosauridae</taxon>
        <taxon>Aldrovandia</taxon>
    </lineage>
</organism>
<feature type="coiled-coil region" evidence="1">
    <location>
        <begin position="345"/>
        <end position="379"/>
    </location>
</feature>
<reference evidence="4" key="1">
    <citation type="journal article" date="2023" name="Science">
        <title>Genome structures resolve the early diversification of teleost fishes.</title>
        <authorList>
            <person name="Parey E."/>
            <person name="Louis A."/>
            <person name="Montfort J."/>
            <person name="Bouchez O."/>
            <person name="Roques C."/>
            <person name="Iampietro C."/>
            <person name="Lluch J."/>
            <person name="Castinel A."/>
            <person name="Donnadieu C."/>
            <person name="Desvignes T."/>
            <person name="Floi Bucao C."/>
            <person name="Jouanno E."/>
            <person name="Wen M."/>
            <person name="Mejri S."/>
            <person name="Dirks R."/>
            <person name="Jansen H."/>
            <person name="Henkel C."/>
            <person name="Chen W.J."/>
            <person name="Zahm M."/>
            <person name="Cabau C."/>
            <person name="Klopp C."/>
            <person name="Thompson A.W."/>
            <person name="Robinson-Rechavi M."/>
            <person name="Braasch I."/>
            <person name="Lecointre G."/>
            <person name="Bobe J."/>
            <person name="Postlethwait J.H."/>
            <person name="Berthelot C."/>
            <person name="Roest Crollius H."/>
            <person name="Guiguen Y."/>
        </authorList>
    </citation>
    <scope>NUCLEOTIDE SEQUENCE</scope>
    <source>
        <strain evidence="4">NC1722</strain>
    </source>
</reference>
<dbReference type="InterPro" id="IPR041588">
    <property type="entry name" value="Integrase_H2C2"/>
</dbReference>
<sequence length="534" mass="60927">MSIPEEQRAKETKNLDLSSEALPDERALGIQWDTETDAFTYSIKLPDKPMTRRGILAVVNSIYDPLGLLAPVILPAKLLLKDLCKEQRGWDEDISEKHAEDWKGWTEDVTYLSNFQVNRCLKPADFGRTASAQLHHFSDASEYAYGTASYLLLENKQGKKHCSLVTGKSRVASLKQVTIPRLELTAAVVAVKIDKMLNQELQVPLQPSTFWTDSTTVLRYIDNDTARFKTFVANRINVIREATKPSQWKYVRTTENPADLPSRGLKAKSLAQSRTWIDGPSFLLNNECDWPEQPMQRKESLQNDPEVKNMATVNTIKVEEDKEPMNKLIDYYSEWHKLKRAVAWILKLKRTLQQLKDERKELSRTIIQAEKDLKSKAESEIIKFSQRQQFNEELQALQKGKQVSRNSQLFRLDPILQDSILRVGGRLNKSAMPETAKRPAIISKHSRVATLILSDIHQRTGHAGRSYVLAQLRRKYWIPQANSAIRKLLNKCVVCRRITGKVGEQKMANLPEDRLLPDKPHLPTPALTSSGPLM</sequence>
<dbReference type="Gene3D" id="1.10.340.70">
    <property type="match status" value="1"/>
</dbReference>
<dbReference type="InterPro" id="IPR008042">
    <property type="entry name" value="Retrotrans_Pao"/>
</dbReference>
<keyword evidence="5" id="KW-1185">Reference proteome</keyword>
<feature type="compositionally biased region" description="Basic and acidic residues" evidence="2">
    <location>
        <begin position="511"/>
        <end position="521"/>
    </location>
</feature>
<evidence type="ECO:0000256" key="1">
    <source>
        <dbReference type="SAM" id="Coils"/>
    </source>
</evidence>
<evidence type="ECO:0000256" key="2">
    <source>
        <dbReference type="SAM" id="MobiDB-lite"/>
    </source>
</evidence>
<dbReference type="PANTHER" id="PTHR47331">
    <property type="entry name" value="PHD-TYPE DOMAIN-CONTAINING PROTEIN"/>
    <property type="match status" value="1"/>
</dbReference>
<name>A0AAD7WZA7_9TELE</name>
<dbReference type="Pfam" id="PF05380">
    <property type="entry name" value="Peptidase_A17"/>
    <property type="match status" value="1"/>
</dbReference>
<proteinExistence type="predicted"/>
<dbReference type="Proteomes" id="UP001221898">
    <property type="component" value="Unassembled WGS sequence"/>
</dbReference>
<protein>
    <recommendedName>
        <fullName evidence="3">Integrase zinc-binding domain-containing protein</fullName>
    </recommendedName>
</protein>